<dbReference type="PROSITE" id="PS51257">
    <property type="entry name" value="PROKAR_LIPOPROTEIN"/>
    <property type="match status" value="1"/>
</dbReference>
<organism evidence="3 4">
    <name type="scientific">Luteimonas lutimaris</name>
    <dbReference type="NCBI Taxonomy" id="698645"/>
    <lineage>
        <taxon>Bacteria</taxon>
        <taxon>Pseudomonadati</taxon>
        <taxon>Pseudomonadota</taxon>
        <taxon>Gammaproteobacteria</taxon>
        <taxon>Lysobacterales</taxon>
        <taxon>Lysobacteraceae</taxon>
        <taxon>Luteimonas</taxon>
    </lineage>
</organism>
<keyword evidence="2" id="KW-0732">Signal</keyword>
<evidence type="ECO:0000256" key="1">
    <source>
        <dbReference type="SAM" id="MobiDB-lite"/>
    </source>
</evidence>
<protein>
    <submittedName>
        <fullName evidence="3">Uncharacterized protein</fullName>
    </submittedName>
</protein>
<feature type="region of interest" description="Disordered" evidence="1">
    <location>
        <begin position="24"/>
        <end position="78"/>
    </location>
</feature>
<sequence>MNTTIRNSLLAMAVVGALSLTACQTTDDPMDAPEPAPMDDTAPPMDDTAPPVDETMPTTDPTTTPTDATSDGADGSGF</sequence>
<dbReference type="EMBL" id="BAAAZU010000003">
    <property type="protein sequence ID" value="GAA3914596.1"/>
    <property type="molecule type" value="Genomic_DNA"/>
</dbReference>
<feature type="chain" id="PRO_5045707142" evidence="2">
    <location>
        <begin position="23"/>
        <end position="78"/>
    </location>
</feature>
<accession>A0ABP7M584</accession>
<gene>
    <name evidence="3" type="ORF">GCM10022229_04550</name>
</gene>
<evidence type="ECO:0000313" key="3">
    <source>
        <dbReference type="EMBL" id="GAA3914596.1"/>
    </source>
</evidence>
<dbReference type="RefSeq" id="WP_344758317.1">
    <property type="nucleotide sequence ID" value="NZ_BAAAZU010000003.1"/>
</dbReference>
<evidence type="ECO:0000313" key="4">
    <source>
        <dbReference type="Proteomes" id="UP001501727"/>
    </source>
</evidence>
<name>A0ABP7M584_9GAMM</name>
<feature type="compositionally biased region" description="Low complexity" evidence="1">
    <location>
        <begin position="38"/>
        <end position="71"/>
    </location>
</feature>
<reference evidence="4" key="1">
    <citation type="journal article" date="2019" name="Int. J. Syst. Evol. Microbiol.">
        <title>The Global Catalogue of Microorganisms (GCM) 10K type strain sequencing project: providing services to taxonomists for standard genome sequencing and annotation.</title>
        <authorList>
            <consortium name="The Broad Institute Genomics Platform"/>
            <consortium name="The Broad Institute Genome Sequencing Center for Infectious Disease"/>
            <person name="Wu L."/>
            <person name="Ma J."/>
        </authorList>
    </citation>
    <scope>NUCLEOTIDE SEQUENCE [LARGE SCALE GENOMIC DNA]</scope>
    <source>
        <strain evidence="4">JCM 16916</strain>
    </source>
</reference>
<proteinExistence type="predicted"/>
<keyword evidence="4" id="KW-1185">Reference proteome</keyword>
<evidence type="ECO:0000256" key="2">
    <source>
        <dbReference type="SAM" id="SignalP"/>
    </source>
</evidence>
<comment type="caution">
    <text evidence="3">The sequence shown here is derived from an EMBL/GenBank/DDBJ whole genome shotgun (WGS) entry which is preliminary data.</text>
</comment>
<dbReference type="Proteomes" id="UP001501727">
    <property type="component" value="Unassembled WGS sequence"/>
</dbReference>
<feature type="signal peptide" evidence="2">
    <location>
        <begin position="1"/>
        <end position="22"/>
    </location>
</feature>